<dbReference type="SUPFAM" id="SSF49785">
    <property type="entry name" value="Galactose-binding domain-like"/>
    <property type="match status" value="1"/>
</dbReference>
<dbReference type="Gene3D" id="2.60.420.10">
    <property type="entry name" value="Maltose phosphorylase, domain 3"/>
    <property type="match status" value="1"/>
</dbReference>
<dbReference type="Gene3D" id="1.50.10.10">
    <property type="match status" value="1"/>
</dbReference>
<protein>
    <recommendedName>
        <fullName evidence="6">Alpha-L-rhamnosidase</fullName>
    </recommendedName>
</protein>
<dbReference type="Pfam" id="PF08531">
    <property type="entry name" value="Bac_rhamnosid_N"/>
    <property type="match status" value="1"/>
</dbReference>
<dbReference type="InterPro" id="IPR012341">
    <property type="entry name" value="6hp_glycosidase-like_sf"/>
</dbReference>
<proteinExistence type="predicted"/>
<evidence type="ECO:0000313" key="4">
    <source>
        <dbReference type="EMBL" id="QGQ95546.1"/>
    </source>
</evidence>
<gene>
    <name evidence="4" type="ORF">EHS13_11975</name>
</gene>
<accession>A0A6B8RJH5</accession>
<dbReference type="Gene3D" id="2.60.120.260">
    <property type="entry name" value="Galactose-binding domain-like"/>
    <property type="match status" value="2"/>
</dbReference>
<dbReference type="Pfam" id="PF17390">
    <property type="entry name" value="Bac_rhamnosid_C"/>
    <property type="match status" value="1"/>
</dbReference>
<dbReference type="PANTHER" id="PTHR34987">
    <property type="entry name" value="C, PUTATIVE (AFU_ORTHOLOGUE AFUA_3G02880)-RELATED"/>
    <property type="match status" value="1"/>
</dbReference>
<dbReference type="InterPro" id="IPR013737">
    <property type="entry name" value="Bac_rhamnosid_N"/>
</dbReference>
<dbReference type="SUPFAM" id="SSF48208">
    <property type="entry name" value="Six-hairpin glycosidases"/>
    <property type="match status" value="1"/>
</dbReference>
<feature type="domain" description="Alpha-L-rhamnosidase C-terminal" evidence="3">
    <location>
        <begin position="718"/>
        <end position="784"/>
    </location>
</feature>
<dbReference type="PANTHER" id="PTHR34987:SF2">
    <property type="entry name" value="B, PUTATIVE (AFU_ORTHOLOGUE AFUA_7G05040)-RELATED"/>
    <property type="match status" value="1"/>
</dbReference>
<dbReference type="Proteomes" id="UP000426246">
    <property type="component" value="Chromosome"/>
</dbReference>
<name>A0A6B8RJH5_9BACL</name>
<reference evidence="5" key="1">
    <citation type="submission" date="2018-11" db="EMBL/GenBank/DDBJ databases">
        <title>Complete genome sequence of Paenibacillus sp. ML311-T8.</title>
        <authorList>
            <person name="Nam Y.-D."/>
            <person name="Kang J."/>
            <person name="Chung W.-H."/>
            <person name="Park Y.S."/>
        </authorList>
    </citation>
    <scope>NUCLEOTIDE SEQUENCE [LARGE SCALE GENOMIC DNA]</scope>
    <source>
        <strain evidence="5">ML311-T8</strain>
    </source>
</reference>
<dbReference type="RefSeq" id="WP_155700583.1">
    <property type="nucleotide sequence ID" value="NZ_CP034235.1"/>
</dbReference>
<evidence type="ECO:0008006" key="6">
    <source>
        <dbReference type="Google" id="ProtNLM"/>
    </source>
</evidence>
<evidence type="ECO:0000259" key="2">
    <source>
        <dbReference type="Pfam" id="PF17389"/>
    </source>
</evidence>
<dbReference type="InterPro" id="IPR035398">
    <property type="entry name" value="Bac_rhamnosid_C"/>
</dbReference>
<dbReference type="Pfam" id="PF17389">
    <property type="entry name" value="Bac_rhamnosid6H"/>
    <property type="match status" value="1"/>
</dbReference>
<dbReference type="GO" id="GO:0005975">
    <property type="term" value="P:carbohydrate metabolic process"/>
    <property type="evidence" value="ECO:0007669"/>
    <property type="project" value="InterPro"/>
</dbReference>
<feature type="domain" description="Alpha-L-rhamnosidase six-hairpin glycosidase" evidence="2">
    <location>
        <begin position="382"/>
        <end position="662"/>
    </location>
</feature>
<dbReference type="AlphaFoldDB" id="A0A6B8RJH5"/>
<dbReference type="OrthoDB" id="9815108at2"/>
<evidence type="ECO:0000259" key="3">
    <source>
        <dbReference type="Pfam" id="PF17390"/>
    </source>
</evidence>
<feature type="domain" description="Bacterial alpha-L-rhamnosidase N-terminal" evidence="1">
    <location>
        <begin position="39"/>
        <end position="200"/>
    </location>
</feature>
<dbReference type="InterPro" id="IPR008979">
    <property type="entry name" value="Galactose-bd-like_sf"/>
</dbReference>
<keyword evidence="5" id="KW-1185">Reference proteome</keyword>
<sequence length="801" mass="90740">MEENYSWKAKWIWAAPDKKADYAKKIEMVYFRRSFELEEINQARLLIRISADSRYRLFINGIAVSAGPCKGDENTHYYETVDVTEYLQAGLNVLAAQVIHYAFDLTGGAESGPISVRRSDQGGFFLEGSLVDSAGDVMEALNSNEAWQVLRLDSDGMKLHKETFTLFIGGGENVDGSKLPHGWEQADYDAGEWGLAVVVADAYDSMYGQLSRWLLTPRAIPLMGESKQVFAGIVRGAIGDKNWEQGKDISALQELTLLPGESLWLELDAGKFTSGYPRLEWFGGAGASINLLYAECYEYPSGPDGRRNKGVRDEYEGKALYGFYDDYLAAGYGSQALQSPEIYEPFHRRAFRYIRLSIQAGAEPLTLGDVTFRHTGYPLQVTADFDCSDPSFAQLWEVSINTLRNCMHETYEDTPYYEQMQYEMDTRLQALFTYNISADDRLGRKALFDFHSSLLPTGMLQSRYPAASGLRQVIPGFALFWIMMVHDHYHFFGDASLVVKYRPSMDAVLGWFENKRDHTGLVGKMPEAYWSFVDWVMEWKETAGAPPAGKLGPLTVYNLMYIDSLTKAAELNEKTGRSDTAKEYLLKADEVRRTLRELCWSDNRQLFQDGPGVELYSPHAQIWAVLTETITGEEARQLMQRILESNELPKVSIAFTYYFFRALKMTGLYDQTHKLWDPWREQLDLHLTSWVEDPVSERSDCHAWGALPLFEFPNEVLGVKPFNPGFSEIEISPVVGALTWAKGSVATQYGLVEVDWSIESNRFVIKVKAPNKVPVKVLLPNGESHVFLDREYIELSCSITN</sequence>
<evidence type="ECO:0000259" key="1">
    <source>
        <dbReference type="Pfam" id="PF08531"/>
    </source>
</evidence>
<dbReference type="InterPro" id="IPR035396">
    <property type="entry name" value="Bac_rhamnosid6H"/>
</dbReference>
<organism evidence="4 5">
    <name type="scientific">Paenibacillus psychroresistens</name>
    <dbReference type="NCBI Taxonomy" id="1778678"/>
    <lineage>
        <taxon>Bacteria</taxon>
        <taxon>Bacillati</taxon>
        <taxon>Bacillota</taxon>
        <taxon>Bacilli</taxon>
        <taxon>Bacillales</taxon>
        <taxon>Paenibacillaceae</taxon>
        <taxon>Paenibacillus</taxon>
    </lineage>
</organism>
<dbReference type="KEGG" id="ppsc:EHS13_11975"/>
<dbReference type="InterPro" id="IPR008928">
    <property type="entry name" value="6-hairpin_glycosidase_sf"/>
</dbReference>
<evidence type="ECO:0000313" key="5">
    <source>
        <dbReference type="Proteomes" id="UP000426246"/>
    </source>
</evidence>
<dbReference type="EMBL" id="CP034235">
    <property type="protein sequence ID" value="QGQ95546.1"/>
    <property type="molecule type" value="Genomic_DNA"/>
</dbReference>